<feature type="signal peptide" evidence="2">
    <location>
        <begin position="1"/>
        <end position="22"/>
    </location>
</feature>
<dbReference type="Proteomes" id="UP000545493">
    <property type="component" value="Unassembled WGS sequence"/>
</dbReference>
<evidence type="ECO:0000256" key="2">
    <source>
        <dbReference type="SAM" id="SignalP"/>
    </source>
</evidence>
<proteinExistence type="predicted"/>
<dbReference type="SUPFAM" id="SSF110087">
    <property type="entry name" value="DR1885-like metal-binding protein"/>
    <property type="match status" value="1"/>
</dbReference>
<dbReference type="PROSITE" id="PS51257">
    <property type="entry name" value="PROKAR_LIPOPROTEIN"/>
    <property type="match status" value="1"/>
</dbReference>
<keyword evidence="2" id="KW-0732">Signal</keyword>
<accession>A0A7X5UM11</accession>
<evidence type="ECO:0000313" key="3">
    <source>
        <dbReference type="EMBL" id="NIJ10147.1"/>
    </source>
</evidence>
<evidence type="ECO:0000313" key="4">
    <source>
        <dbReference type="Proteomes" id="UP000545493"/>
    </source>
</evidence>
<sequence>MKRRMLGSAVLGVALLVAGCGAGQITQTDTQQPAVNGAMAGVDNILIREATLAYPEGEPPVVYPPGSDAEVSMSIINEGSSPDELVSARSDLAASVAIEGTRTVYPGNTLRLGAVPTDLEDVAEGRLILQGLTRQVRPGELVGLTLTFRNAGQVKLEMPIASPSEVLPSRVHEGGEAGESEAGGGH</sequence>
<feature type="chain" id="PRO_5039702719" evidence="2">
    <location>
        <begin position="23"/>
        <end position="186"/>
    </location>
</feature>
<dbReference type="InterPro" id="IPR036182">
    <property type="entry name" value="PCuAC_sf"/>
</dbReference>
<dbReference type="Pfam" id="PF04314">
    <property type="entry name" value="PCuAC"/>
    <property type="match status" value="1"/>
</dbReference>
<dbReference type="Gene3D" id="2.60.40.1890">
    <property type="entry name" value="PCu(A)C copper chaperone"/>
    <property type="match status" value="1"/>
</dbReference>
<evidence type="ECO:0000256" key="1">
    <source>
        <dbReference type="SAM" id="MobiDB-lite"/>
    </source>
</evidence>
<dbReference type="InterPro" id="IPR007410">
    <property type="entry name" value="LpqE-like"/>
</dbReference>
<dbReference type="EMBL" id="JAAOYM010000001">
    <property type="protein sequence ID" value="NIJ10147.1"/>
    <property type="molecule type" value="Genomic_DNA"/>
</dbReference>
<protein>
    <submittedName>
        <fullName evidence="3">Copper(I)-binding protein</fullName>
    </submittedName>
</protein>
<dbReference type="RefSeq" id="WP_167166066.1">
    <property type="nucleotide sequence ID" value="NZ_JAAOYM010000001.1"/>
</dbReference>
<feature type="region of interest" description="Disordered" evidence="1">
    <location>
        <begin position="165"/>
        <end position="186"/>
    </location>
</feature>
<comment type="caution">
    <text evidence="3">The sequence shown here is derived from an EMBL/GenBank/DDBJ whole genome shotgun (WGS) entry which is preliminary data.</text>
</comment>
<reference evidence="3 4" key="1">
    <citation type="submission" date="2020-03" db="EMBL/GenBank/DDBJ databases">
        <title>Sequencing the genomes of 1000 actinobacteria strains.</title>
        <authorList>
            <person name="Klenk H.-P."/>
        </authorList>
    </citation>
    <scope>NUCLEOTIDE SEQUENCE [LARGE SCALE GENOMIC DNA]</scope>
    <source>
        <strain evidence="3 4">DSM 45685</strain>
    </source>
</reference>
<name>A0A7X5UM11_9PSEU</name>
<dbReference type="AlphaFoldDB" id="A0A7X5UM11"/>
<gene>
    <name evidence="3" type="ORF">FHU38_000491</name>
</gene>
<organism evidence="3 4">
    <name type="scientific">Saccharomonospora amisosensis</name>
    <dbReference type="NCBI Taxonomy" id="1128677"/>
    <lineage>
        <taxon>Bacteria</taxon>
        <taxon>Bacillati</taxon>
        <taxon>Actinomycetota</taxon>
        <taxon>Actinomycetes</taxon>
        <taxon>Pseudonocardiales</taxon>
        <taxon>Pseudonocardiaceae</taxon>
        <taxon>Saccharomonospora</taxon>
    </lineage>
</organism>
<keyword evidence="4" id="KW-1185">Reference proteome</keyword>